<dbReference type="Pfam" id="PF13561">
    <property type="entry name" value="adh_short_C2"/>
    <property type="match status" value="1"/>
</dbReference>
<dbReference type="InterPro" id="IPR017945">
    <property type="entry name" value="DHBP_synth_RibB-like_a/b_dom"/>
</dbReference>
<comment type="similarity">
    <text evidence="1">Belongs to the short-chain dehydrogenases/reductases (SDR) family.</text>
</comment>
<dbReference type="Gene3D" id="3.90.870.10">
    <property type="entry name" value="DHBP synthase"/>
    <property type="match status" value="1"/>
</dbReference>
<keyword evidence="2" id="KW-0560">Oxidoreductase</keyword>
<accession>A0ABS0NDL5</accession>
<reference evidence="4 5" key="1">
    <citation type="submission" date="2020-09" db="EMBL/GenBank/DDBJ databases">
        <title>Biosynthesis of the nuclear factor of activated T cells inhibitor NFAT-133 and its congeners in Streptomyces pactum.</title>
        <authorList>
            <person name="Zhou W."/>
            <person name="Posri P."/>
            <person name="Abugrain M.E."/>
            <person name="Weisberg A.J."/>
            <person name="Chang J.H."/>
            <person name="Mahmud T."/>
        </authorList>
    </citation>
    <scope>NUCLEOTIDE SEQUENCE [LARGE SCALE GENOMIC DNA]</scope>
    <source>
        <strain evidence="4 5">ATCC 27456</strain>
    </source>
</reference>
<evidence type="ECO:0000313" key="5">
    <source>
        <dbReference type="Proteomes" id="UP000807371"/>
    </source>
</evidence>
<protein>
    <submittedName>
        <fullName evidence="4">SDR family oxidoreductase</fullName>
    </submittedName>
</protein>
<evidence type="ECO:0000256" key="2">
    <source>
        <dbReference type="ARBA" id="ARBA00023002"/>
    </source>
</evidence>
<dbReference type="Gene3D" id="3.40.50.720">
    <property type="entry name" value="NAD(P)-binding Rossmann-like Domain"/>
    <property type="match status" value="1"/>
</dbReference>
<dbReference type="PROSITE" id="PS51163">
    <property type="entry name" value="YRDC"/>
    <property type="match status" value="1"/>
</dbReference>
<organism evidence="4 5">
    <name type="scientific">Streptomyces pactum</name>
    <dbReference type="NCBI Taxonomy" id="68249"/>
    <lineage>
        <taxon>Bacteria</taxon>
        <taxon>Bacillati</taxon>
        <taxon>Actinomycetota</taxon>
        <taxon>Actinomycetes</taxon>
        <taxon>Kitasatosporales</taxon>
        <taxon>Streptomycetaceae</taxon>
        <taxon>Streptomyces</taxon>
    </lineage>
</organism>
<dbReference type="PRINTS" id="PR00081">
    <property type="entry name" value="GDHRDH"/>
</dbReference>
<dbReference type="InterPro" id="IPR002347">
    <property type="entry name" value="SDR_fam"/>
</dbReference>
<dbReference type="InterPro" id="IPR006070">
    <property type="entry name" value="Sua5-like_dom"/>
</dbReference>
<dbReference type="CDD" id="cd05233">
    <property type="entry name" value="SDR_c"/>
    <property type="match status" value="1"/>
</dbReference>
<dbReference type="PANTHER" id="PTHR43639:SF1">
    <property type="entry name" value="SHORT-CHAIN DEHYDROGENASE_REDUCTASE FAMILY PROTEIN"/>
    <property type="match status" value="1"/>
</dbReference>
<evidence type="ECO:0000313" key="4">
    <source>
        <dbReference type="EMBL" id="MBH5333290.1"/>
    </source>
</evidence>
<proteinExistence type="inferred from homology"/>
<dbReference type="Pfam" id="PF01300">
    <property type="entry name" value="Sua5_yciO_yrdC"/>
    <property type="match status" value="1"/>
</dbReference>
<dbReference type="EMBL" id="JACYXC010000001">
    <property type="protein sequence ID" value="MBH5333290.1"/>
    <property type="molecule type" value="Genomic_DNA"/>
</dbReference>
<dbReference type="SUPFAM" id="SSF51735">
    <property type="entry name" value="NAD(P)-binding Rossmann-fold domains"/>
    <property type="match status" value="1"/>
</dbReference>
<dbReference type="PANTHER" id="PTHR43639">
    <property type="entry name" value="OXIDOREDUCTASE, SHORT-CHAIN DEHYDROGENASE/REDUCTASE FAMILY (AFU_ORTHOLOGUE AFUA_5G02870)"/>
    <property type="match status" value="1"/>
</dbReference>
<sequence>MAQTPPSPATPGGGAAAGLREAVDLLRRGQVVVAPSDTHYTMIADPANPEATARIYAAKERDADFPLTVFLDAPELLDTVAVVTDEVRALAKKLWPGYLTLILPKRAEAVGAHVTAGLPTVAVACHRNPVLRTLLTGLGGYAACTSANRSGQGGDLITLEDARKQVGDRVAAVLDGGEPADAGLGNTIVDLTGERPVLVRHGEVPLADIAPLIPGIEDRTAHYKEDLKRRQRSTATWRPTMEGRTVLVTGGARGRGSELARVLALAGARVHIADRDPGGAALAEELTGQGLTARFHILDVTDAHAWATTVREVAADTGRLDVLINNAGYFEAENLRDLTEESWSLALRVNTGGAFNGIRAAAAVMGPGGSIVNISSAFGISASDLVGVAYQTSKGALLPLTRAAAVRLAGDGIRVNAVCPGLIRTPMTEGLFTDPLTRDRVRSDVPLGREVSIWDIVDAALFLASPVSDYITGVAVPVDGGLCAC</sequence>
<name>A0ABS0NDL5_9ACTN</name>
<comment type="caution">
    <text evidence="4">The sequence shown here is derived from an EMBL/GenBank/DDBJ whole genome shotgun (WGS) entry which is preliminary data.</text>
</comment>
<evidence type="ECO:0000259" key="3">
    <source>
        <dbReference type="PROSITE" id="PS51163"/>
    </source>
</evidence>
<dbReference type="SUPFAM" id="SSF55821">
    <property type="entry name" value="YrdC/RibB"/>
    <property type="match status" value="1"/>
</dbReference>
<dbReference type="PRINTS" id="PR00080">
    <property type="entry name" value="SDRFAMILY"/>
</dbReference>
<keyword evidence="5" id="KW-1185">Reference proteome</keyword>
<dbReference type="InterPro" id="IPR036291">
    <property type="entry name" value="NAD(P)-bd_dom_sf"/>
</dbReference>
<gene>
    <name evidence="4" type="ORF">IHE55_00115</name>
</gene>
<dbReference type="Proteomes" id="UP000807371">
    <property type="component" value="Unassembled WGS sequence"/>
</dbReference>
<evidence type="ECO:0000256" key="1">
    <source>
        <dbReference type="ARBA" id="ARBA00006484"/>
    </source>
</evidence>
<feature type="domain" description="YrdC-like" evidence="3">
    <location>
        <begin position="16"/>
        <end position="204"/>
    </location>
</feature>